<keyword evidence="2" id="KW-1185">Reference proteome</keyword>
<gene>
    <name evidence="1" type="primary">Dwil\GK15371</name>
    <name evidence="1" type="ORF">Dwil_GK15371</name>
</gene>
<evidence type="ECO:0000313" key="2">
    <source>
        <dbReference type="Proteomes" id="UP000007798"/>
    </source>
</evidence>
<evidence type="ECO:0000313" key="1">
    <source>
        <dbReference type="EMBL" id="EDW76271.2"/>
    </source>
</evidence>
<dbReference type="AlphaFoldDB" id="B4MUS6"/>
<protein>
    <submittedName>
        <fullName evidence="1">Uncharacterized protein</fullName>
    </submittedName>
</protein>
<dbReference type="Proteomes" id="UP000007798">
    <property type="component" value="Unassembled WGS sequence"/>
</dbReference>
<dbReference type="HOGENOM" id="CLU_038628_6_0_1"/>
<sequence>MQEIRLIIIEVKNFLPMTEKIIVRLGKVVPGGTRTARTAISLDSIMEANLTVNWVTQE</sequence>
<reference evidence="1 2" key="1">
    <citation type="journal article" date="2007" name="Nature">
        <title>Evolution of genes and genomes on the Drosophila phylogeny.</title>
        <authorList>
            <consortium name="Drosophila 12 Genomes Consortium"/>
            <person name="Clark A.G."/>
            <person name="Eisen M.B."/>
            <person name="Smith D.R."/>
            <person name="Bergman C.M."/>
            <person name="Oliver B."/>
            <person name="Markow T.A."/>
            <person name="Kaufman T.C."/>
            <person name="Kellis M."/>
            <person name="Gelbart W."/>
            <person name="Iyer V.N."/>
            <person name="Pollard D.A."/>
            <person name="Sackton T.B."/>
            <person name="Larracuente A.M."/>
            <person name="Singh N.D."/>
            <person name="Abad J.P."/>
            <person name="Abt D.N."/>
            <person name="Adryan B."/>
            <person name="Aguade M."/>
            <person name="Akashi H."/>
            <person name="Anderson W.W."/>
            <person name="Aquadro C.F."/>
            <person name="Ardell D.H."/>
            <person name="Arguello R."/>
            <person name="Artieri C.G."/>
            <person name="Barbash D.A."/>
            <person name="Barker D."/>
            <person name="Barsanti P."/>
            <person name="Batterham P."/>
            <person name="Batzoglou S."/>
            <person name="Begun D."/>
            <person name="Bhutkar A."/>
            <person name="Blanco E."/>
            <person name="Bosak S.A."/>
            <person name="Bradley R.K."/>
            <person name="Brand A.D."/>
            <person name="Brent M.R."/>
            <person name="Brooks A.N."/>
            <person name="Brown R.H."/>
            <person name="Butlin R.K."/>
            <person name="Caggese C."/>
            <person name="Calvi B.R."/>
            <person name="Bernardo de Carvalho A."/>
            <person name="Caspi A."/>
            <person name="Castrezana S."/>
            <person name="Celniker S.E."/>
            <person name="Chang J.L."/>
            <person name="Chapple C."/>
            <person name="Chatterji S."/>
            <person name="Chinwalla A."/>
            <person name="Civetta A."/>
            <person name="Clifton S.W."/>
            <person name="Comeron J.M."/>
            <person name="Costello J.C."/>
            <person name="Coyne J.A."/>
            <person name="Daub J."/>
            <person name="David R.G."/>
            <person name="Delcher A.L."/>
            <person name="Delehaunty K."/>
            <person name="Do C.B."/>
            <person name="Ebling H."/>
            <person name="Edwards K."/>
            <person name="Eickbush T."/>
            <person name="Evans J.D."/>
            <person name="Filipski A."/>
            <person name="Findeiss S."/>
            <person name="Freyhult E."/>
            <person name="Fulton L."/>
            <person name="Fulton R."/>
            <person name="Garcia A.C."/>
            <person name="Gardiner A."/>
            <person name="Garfield D.A."/>
            <person name="Garvin B.E."/>
            <person name="Gibson G."/>
            <person name="Gilbert D."/>
            <person name="Gnerre S."/>
            <person name="Godfrey J."/>
            <person name="Good R."/>
            <person name="Gotea V."/>
            <person name="Gravely B."/>
            <person name="Greenberg A.J."/>
            <person name="Griffiths-Jones S."/>
            <person name="Gross S."/>
            <person name="Guigo R."/>
            <person name="Gustafson E.A."/>
            <person name="Haerty W."/>
            <person name="Hahn M.W."/>
            <person name="Halligan D.L."/>
            <person name="Halpern A.L."/>
            <person name="Halter G.M."/>
            <person name="Han M.V."/>
            <person name="Heger A."/>
            <person name="Hillier L."/>
            <person name="Hinrichs A.S."/>
            <person name="Holmes I."/>
            <person name="Hoskins R.A."/>
            <person name="Hubisz M.J."/>
            <person name="Hultmark D."/>
            <person name="Huntley M.A."/>
            <person name="Jaffe D.B."/>
            <person name="Jagadeeshan S."/>
            <person name="Jeck W.R."/>
            <person name="Johnson J."/>
            <person name="Jones C.D."/>
            <person name="Jordan W.C."/>
            <person name="Karpen G.H."/>
            <person name="Kataoka E."/>
            <person name="Keightley P.D."/>
            <person name="Kheradpour P."/>
            <person name="Kirkness E.F."/>
            <person name="Koerich L.B."/>
            <person name="Kristiansen K."/>
            <person name="Kudrna D."/>
            <person name="Kulathinal R.J."/>
            <person name="Kumar S."/>
            <person name="Kwok R."/>
            <person name="Lander E."/>
            <person name="Langley C.H."/>
            <person name="Lapoint R."/>
            <person name="Lazzaro B.P."/>
            <person name="Lee S.J."/>
            <person name="Levesque L."/>
            <person name="Li R."/>
            <person name="Lin C.F."/>
            <person name="Lin M.F."/>
            <person name="Lindblad-Toh K."/>
            <person name="Llopart A."/>
            <person name="Long M."/>
            <person name="Low L."/>
            <person name="Lozovsky E."/>
            <person name="Lu J."/>
            <person name="Luo M."/>
            <person name="Machado C.A."/>
            <person name="Makalowski W."/>
            <person name="Marzo M."/>
            <person name="Matsuda M."/>
            <person name="Matzkin L."/>
            <person name="McAllister B."/>
            <person name="McBride C.S."/>
            <person name="McKernan B."/>
            <person name="McKernan K."/>
            <person name="Mendez-Lago M."/>
            <person name="Minx P."/>
            <person name="Mollenhauer M.U."/>
            <person name="Montooth K."/>
            <person name="Mount S.M."/>
            <person name="Mu X."/>
            <person name="Myers E."/>
            <person name="Negre B."/>
            <person name="Newfeld S."/>
            <person name="Nielsen R."/>
            <person name="Noor M.A."/>
            <person name="O'Grady P."/>
            <person name="Pachter L."/>
            <person name="Papaceit M."/>
            <person name="Parisi M.J."/>
            <person name="Parisi M."/>
            <person name="Parts L."/>
            <person name="Pedersen J.S."/>
            <person name="Pesole G."/>
            <person name="Phillippy A.M."/>
            <person name="Ponting C.P."/>
            <person name="Pop M."/>
            <person name="Porcelli D."/>
            <person name="Powell J.R."/>
            <person name="Prohaska S."/>
            <person name="Pruitt K."/>
            <person name="Puig M."/>
            <person name="Quesneville H."/>
            <person name="Ram K.R."/>
            <person name="Rand D."/>
            <person name="Rasmussen M.D."/>
            <person name="Reed L.K."/>
            <person name="Reenan R."/>
            <person name="Reily A."/>
            <person name="Remington K.A."/>
            <person name="Rieger T.T."/>
            <person name="Ritchie M.G."/>
            <person name="Robin C."/>
            <person name="Rogers Y.H."/>
            <person name="Rohde C."/>
            <person name="Rozas J."/>
            <person name="Rubenfield M.J."/>
            <person name="Ruiz A."/>
            <person name="Russo S."/>
            <person name="Salzberg S.L."/>
            <person name="Sanchez-Gracia A."/>
            <person name="Saranga D.J."/>
            <person name="Sato H."/>
            <person name="Schaeffer S.W."/>
            <person name="Schatz M.C."/>
            <person name="Schlenke T."/>
            <person name="Schwartz R."/>
            <person name="Segarra C."/>
            <person name="Singh R.S."/>
            <person name="Sirot L."/>
            <person name="Sirota M."/>
            <person name="Sisneros N.B."/>
            <person name="Smith C.D."/>
            <person name="Smith T.F."/>
            <person name="Spieth J."/>
            <person name="Stage D.E."/>
            <person name="Stark A."/>
            <person name="Stephan W."/>
            <person name="Strausberg R.L."/>
            <person name="Strempel S."/>
            <person name="Sturgill D."/>
            <person name="Sutton G."/>
            <person name="Sutton G.G."/>
            <person name="Tao W."/>
            <person name="Teichmann S."/>
            <person name="Tobari Y.N."/>
            <person name="Tomimura Y."/>
            <person name="Tsolas J.M."/>
            <person name="Valente V.L."/>
            <person name="Venter E."/>
            <person name="Venter J.C."/>
            <person name="Vicario S."/>
            <person name="Vieira F.G."/>
            <person name="Vilella A.J."/>
            <person name="Villasante A."/>
            <person name="Walenz B."/>
            <person name="Wang J."/>
            <person name="Wasserman M."/>
            <person name="Watts T."/>
            <person name="Wilson D."/>
            <person name="Wilson R.K."/>
            <person name="Wing R.A."/>
            <person name="Wolfner M.F."/>
            <person name="Wong A."/>
            <person name="Wong G.K."/>
            <person name="Wu C.I."/>
            <person name="Wu G."/>
            <person name="Yamamoto D."/>
            <person name="Yang H.P."/>
            <person name="Yang S.P."/>
            <person name="Yorke J.A."/>
            <person name="Yoshida K."/>
            <person name="Zdobnov E."/>
            <person name="Zhang P."/>
            <person name="Zhang Y."/>
            <person name="Zimin A.V."/>
            <person name="Baldwin J."/>
            <person name="Abdouelleil A."/>
            <person name="Abdulkadir J."/>
            <person name="Abebe A."/>
            <person name="Abera B."/>
            <person name="Abreu J."/>
            <person name="Acer S.C."/>
            <person name="Aftuck L."/>
            <person name="Alexander A."/>
            <person name="An P."/>
            <person name="Anderson E."/>
            <person name="Anderson S."/>
            <person name="Arachi H."/>
            <person name="Azer M."/>
            <person name="Bachantsang P."/>
            <person name="Barry A."/>
            <person name="Bayul T."/>
            <person name="Berlin A."/>
            <person name="Bessette D."/>
            <person name="Bloom T."/>
            <person name="Blye J."/>
            <person name="Boguslavskiy L."/>
            <person name="Bonnet C."/>
            <person name="Boukhgalter B."/>
            <person name="Bourzgui I."/>
            <person name="Brown A."/>
            <person name="Cahill P."/>
            <person name="Channer S."/>
            <person name="Cheshatsang Y."/>
            <person name="Chuda L."/>
            <person name="Citroen M."/>
            <person name="Collymore A."/>
            <person name="Cooke P."/>
            <person name="Costello M."/>
            <person name="D'Aco K."/>
            <person name="Daza R."/>
            <person name="De Haan G."/>
            <person name="DeGray S."/>
            <person name="DeMaso C."/>
            <person name="Dhargay N."/>
            <person name="Dooley K."/>
            <person name="Dooley E."/>
            <person name="Doricent M."/>
            <person name="Dorje P."/>
            <person name="Dorjee K."/>
            <person name="Dupes A."/>
            <person name="Elong R."/>
            <person name="Falk J."/>
            <person name="Farina A."/>
            <person name="Faro S."/>
            <person name="Ferguson D."/>
            <person name="Fisher S."/>
            <person name="Foley C.D."/>
            <person name="Franke A."/>
            <person name="Friedrich D."/>
            <person name="Gadbois L."/>
            <person name="Gearin G."/>
            <person name="Gearin C.R."/>
            <person name="Giannoukos G."/>
            <person name="Goode T."/>
            <person name="Graham J."/>
            <person name="Grandbois E."/>
            <person name="Grewal S."/>
            <person name="Gyaltsen K."/>
            <person name="Hafez N."/>
            <person name="Hagos B."/>
            <person name="Hall J."/>
            <person name="Henson C."/>
            <person name="Hollinger A."/>
            <person name="Honan T."/>
            <person name="Huard M.D."/>
            <person name="Hughes L."/>
            <person name="Hurhula B."/>
            <person name="Husby M.E."/>
            <person name="Kamat A."/>
            <person name="Kanga B."/>
            <person name="Kashin S."/>
            <person name="Khazanovich D."/>
            <person name="Kisner P."/>
            <person name="Lance K."/>
            <person name="Lara M."/>
            <person name="Lee W."/>
            <person name="Lennon N."/>
            <person name="Letendre F."/>
            <person name="LeVine R."/>
            <person name="Lipovsky A."/>
            <person name="Liu X."/>
            <person name="Liu J."/>
            <person name="Liu S."/>
            <person name="Lokyitsang T."/>
            <person name="Lokyitsang Y."/>
            <person name="Lubonja R."/>
            <person name="Lui A."/>
            <person name="MacDonald P."/>
            <person name="Magnisalis V."/>
            <person name="Maru K."/>
            <person name="Matthews C."/>
            <person name="McCusker W."/>
            <person name="McDonough S."/>
            <person name="Mehta T."/>
            <person name="Meldrim J."/>
            <person name="Meneus L."/>
            <person name="Mihai O."/>
            <person name="Mihalev A."/>
            <person name="Mihova T."/>
            <person name="Mittelman R."/>
            <person name="Mlenga V."/>
            <person name="Montmayeur A."/>
            <person name="Mulrain L."/>
            <person name="Navidi A."/>
            <person name="Naylor J."/>
            <person name="Negash T."/>
            <person name="Nguyen T."/>
            <person name="Nguyen N."/>
            <person name="Nicol R."/>
            <person name="Norbu C."/>
            <person name="Norbu N."/>
            <person name="Novod N."/>
            <person name="O'Neill B."/>
            <person name="Osman S."/>
            <person name="Markiewicz E."/>
            <person name="Oyono O.L."/>
            <person name="Patti C."/>
            <person name="Phunkhang P."/>
            <person name="Pierre F."/>
            <person name="Priest M."/>
            <person name="Raghuraman S."/>
            <person name="Rege F."/>
            <person name="Reyes R."/>
            <person name="Rise C."/>
            <person name="Rogov P."/>
            <person name="Ross K."/>
            <person name="Ryan E."/>
            <person name="Settipalli S."/>
            <person name="Shea T."/>
            <person name="Sherpa N."/>
            <person name="Shi L."/>
            <person name="Shih D."/>
            <person name="Sparrow T."/>
            <person name="Spaulding J."/>
            <person name="Stalker J."/>
            <person name="Stange-Thomann N."/>
            <person name="Stavropoulos S."/>
            <person name="Stone C."/>
            <person name="Strader C."/>
            <person name="Tesfaye S."/>
            <person name="Thomson T."/>
            <person name="Thoulutsang Y."/>
            <person name="Thoulutsang D."/>
            <person name="Topham K."/>
            <person name="Topping I."/>
            <person name="Tsamla T."/>
            <person name="Vassiliev H."/>
            <person name="Vo A."/>
            <person name="Wangchuk T."/>
            <person name="Wangdi T."/>
            <person name="Weiand M."/>
            <person name="Wilkinson J."/>
            <person name="Wilson A."/>
            <person name="Yadav S."/>
            <person name="Young G."/>
            <person name="Yu Q."/>
            <person name="Zembek L."/>
            <person name="Zhong D."/>
            <person name="Zimmer A."/>
            <person name="Zwirko Z."/>
            <person name="Jaffe D.B."/>
            <person name="Alvarez P."/>
            <person name="Brockman W."/>
            <person name="Butler J."/>
            <person name="Chin C."/>
            <person name="Gnerre S."/>
            <person name="Grabherr M."/>
            <person name="Kleber M."/>
            <person name="Mauceli E."/>
            <person name="MacCallum I."/>
        </authorList>
    </citation>
    <scope>NUCLEOTIDE SEQUENCE [LARGE SCALE GENOMIC DNA]</scope>
    <source>
        <strain evidence="2">Tucson 14030-0811.24</strain>
    </source>
</reference>
<dbReference type="InParanoid" id="B4MUS6"/>
<organism evidence="1 2">
    <name type="scientific">Drosophila willistoni</name>
    <name type="common">Fruit fly</name>
    <dbReference type="NCBI Taxonomy" id="7260"/>
    <lineage>
        <taxon>Eukaryota</taxon>
        <taxon>Metazoa</taxon>
        <taxon>Ecdysozoa</taxon>
        <taxon>Arthropoda</taxon>
        <taxon>Hexapoda</taxon>
        <taxon>Insecta</taxon>
        <taxon>Pterygota</taxon>
        <taxon>Neoptera</taxon>
        <taxon>Endopterygota</taxon>
        <taxon>Diptera</taxon>
        <taxon>Brachycera</taxon>
        <taxon>Muscomorpha</taxon>
        <taxon>Ephydroidea</taxon>
        <taxon>Drosophilidae</taxon>
        <taxon>Drosophila</taxon>
        <taxon>Sophophora</taxon>
    </lineage>
</organism>
<dbReference type="EMBL" id="CH963857">
    <property type="protein sequence ID" value="EDW76271.2"/>
    <property type="molecule type" value="Genomic_DNA"/>
</dbReference>
<accession>B4MUS6</accession>
<name>B4MUS6_DROWI</name>
<proteinExistence type="predicted"/>